<organism evidence="1 2">
    <name type="scientific">Streblomastix strix</name>
    <dbReference type="NCBI Taxonomy" id="222440"/>
    <lineage>
        <taxon>Eukaryota</taxon>
        <taxon>Metamonada</taxon>
        <taxon>Preaxostyla</taxon>
        <taxon>Oxymonadida</taxon>
        <taxon>Streblomastigidae</taxon>
        <taxon>Streblomastix</taxon>
    </lineage>
</organism>
<evidence type="ECO:0000313" key="1">
    <source>
        <dbReference type="EMBL" id="KAA6394583.1"/>
    </source>
</evidence>
<gene>
    <name evidence="1" type="ORF">EZS28_009887</name>
</gene>
<name>A0A5J4WIN2_9EUKA</name>
<evidence type="ECO:0000313" key="2">
    <source>
        <dbReference type="Proteomes" id="UP000324800"/>
    </source>
</evidence>
<protein>
    <submittedName>
        <fullName evidence="1">Uncharacterized protein</fullName>
    </submittedName>
</protein>
<comment type="caution">
    <text evidence="1">The sequence shown here is derived from an EMBL/GenBank/DDBJ whole genome shotgun (WGS) entry which is preliminary data.</text>
</comment>
<reference evidence="1 2" key="1">
    <citation type="submission" date="2019-03" db="EMBL/GenBank/DDBJ databases">
        <title>Single cell metagenomics reveals metabolic interactions within the superorganism composed of flagellate Streblomastix strix and complex community of Bacteroidetes bacteria on its surface.</title>
        <authorList>
            <person name="Treitli S.C."/>
            <person name="Kolisko M."/>
            <person name="Husnik F."/>
            <person name="Keeling P."/>
            <person name="Hampl V."/>
        </authorList>
    </citation>
    <scope>NUCLEOTIDE SEQUENCE [LARGE SCALE GENOMIC DNA]</scope>
    <source>
        <strain evidence="1">ST1C</strain>
    </source>
</reference>
<accession>A0A5J4WIN2</accession>
<dbReference type="AlphaFoldDB" id="A0A5J4WIN2"/>
<dbReference type="EMBL" id="SNRW01001906">
    <property type="protein sequence ID" value="KAA6394583.1"/>
    <property type="molecule type" value="Genomic_DNA"/>
</dbReference>
<sequence length="103" mass="11988">MIVPHWPGQLWWMQLKEITVGEKELGESEKVLEMGSKMWKRNLKVPPGRILALDVSGDKKEQDYFEMLYKHPDYQEMQLDLQQITGIEVGTGSLVHYQPFGNI</sequence>
<dbReference type="Proteomes" id="UP000324800">
    <property type="component" value="Unassembled WGS sequence"/>
</dbReference>
<proteinExistence type="predicted"/>